<dbReference type="GO" id="GO:0042102">
    <property type="term" value="P:positive regulation of T cell proliferation"/>
    <property type="evidence" value="ECO:0007669"/>
    <property type="project" value="TreeGrafter"/>
</dbReference>
<dbReference type="Proteomes" id="UP001205998">
    <property type="component" value="Unassembled WGS sequence"/>
</dbReference>
<dbReference type="PANTHER" id="PTHR25466:SF14">
    <property type="entry name" value="BUTYROPHILIN SUBFAMILY 2 MEMBER A2-LIKE-RELATED"/>
    <property type="match status" value="1"/>
</dbReference>
<proteinExistence type="predicted"/>
<dbReference type="SMART" id="SM00409">
    <property type="entry name" value="IG"/>
    <property type="match status" value="4"/>
</dbReference>
<comment type="subcellular location">
    <subcellularLocation>
        <location evidence="1">Cell membrane</location>
        <topology evidence="1">Single-pass type I membrane protein</topology>
    </subcellularLocation>
</comment>
<dbReference type="InterPro" id="IPR003598">
    <property type="entry name" value="Ig_sub2"/>
</dbReference>
<dbReference type="EMBL" id="MU551707">
    <property type="protein sequence ID" value="KAI5617014.1"/>
    <property type="molecule type" value="Genomic_DNA"/>
</dbReference>
<evidence type="ECO:0000256" key="6">
    <source>
        <dbReference type="ARBA" id="ARBA00023136"/>
    </source>
</evidence>
<keyword evidence="5 11" id="KW-1133">Transmembrane helix</keyword>
<dbReference type="GO" id="GO:0009897">
    <property type="term" value="C:external side of plasma membrane"/>
    <property type="evidence" value="ECO:0007669"/>
    <property type="project" value="TreeGrafter"/>
</dbReference>
<reference evidence="13" key="1">
    <citation type="submission" date="2018-07" db="EMBL/GenBank/DDBJ databases">
        <title>Comparative genomics of catfishes provides insights into carnivory and benthic adaptation.</title>
        <authorList>
            <person name="Zhang Y."/>
            <person name="Wang D."/>
            <person name="Peng Z."/>
            <person name="Zheng S."/>
            <person name="Shao F."/>
            <person name="Tao W."/>
        </authorList>
    </citation>
    <scope>NUCLEOTIDE SEQUENCE</scope>
    <source>
        <strain evidence="13">Chongqing</strain>
    </source>
</reference>
<feature type="transmembrane region" description="Helical" evidence="11">
    <location>
        <begin position="336"/>
        <end position="355"/>
    </location>
</feature>
<dbReference type="GO" id="GO:0071222">
    <property type="term" value="P:cellular response to lipopolysaccharide"/>
    <property type="evidence" value="ECO:0007669"/>
    <property type="project" value="TreeGrafter"/>
</dbReference>
<evidence type="ECO:0000313" key="13">
    <source>
        <dbReference type="EMBL" id="KAI5617014.1"/>
    </source>
</evidence>
<dbReference type="SMART" id="SM00406">
    <property type="entry name" value="IGv"/>
    <property type="match status" value="4"/>
</dbReference>
<keyword evidence="2" id="KW-1003">Cell membrane</keyword>
<keyword evidence="3 11" id="KW-0812">Transmembrane</keyword>
<dbReference type="GO" id="GO:0007166">
    <property type="term" value="P:cell surface receptor signaling pathway"/>
    <property type="evidence" value="ECO:0007669"/>
    <property type="project" value="TreeGrafter"/>
</dbReference>
<gene>
    <name evidence="13" type="ORF">C0J50_23267</name>
</gene>
<evidence type="ECO:0000256" key="11">
    <source>
        <dbReference type="SAM" id="Phobius"/>
    </source>
</evidence>
<evidence type="ECO:0000259" key="12">
    <source>
        <dbReference type="PROSITE" id="PS50835"/>
    </source>
</evidence>
<dbReference type="PROSITE" id="PS50835">
    <property type="entry name" value="IG_LIKE"/>
    <property type="match status" value="3"/>
</dbReference>
<protein>
    <recommendedName>
        <fullName evidence="12">Ig-like domain-containing protein</fullName>
    </recommendedName>
</protein>
<keyword evidence="9" id="KW-0325">Glycoprotein</keyword>
<keyword evidence="8" id="KW-0675">Receptor</keyword>
<organism evidence="13 14">
    <name type="scientific">Silurus asotus</name>
    <name type="common">Amur catfish</name>
    <name type="synonym">Parasilurus asotus</name>
    <dbReference type="NCBI Taxonomy" id="30991"/>
    <lineage>
        <taxon>Eukaryota</taxon>
        <taxon>Metazoa</taxon>
        <taxon>Chordata</taxon>
        <taxon>Craniata</taxon>
        <taxon>Vertebrata</taxon>
        <taxon>Euteleostomi</taxon>
        <taxon>Actinopterygii</taxon>
        <taxon>Neopterygii</taxon>
        <taxon>Teleostei</taxon>
        <taxon>Ostariophysi</taxon>
        <taxon>Siluriformes</taxon>
        <taxon>Siluridae</taxon>
        <taxon>Silurus</taxon>
    </lineage>
</organism>
<sequence length="686" mass="76428">MDTKRQKDAVRQTLHVIRGCSLEGNREVKSIIAFAGDSVLLACSCTDLHTKPGMFTWRKYSYQHGWLLISPGNQQYKGRFQLGNDHSFANLSLLISNVTVEDGGDYMCVSGTQGEYRDIRLTVKGCRLEENEDVIQITAYAGDSVRVPCTCTDLQTKPETFKYISPDRWVKLSPENEPHKGRIQLASDPFSGNMSLVISNLTEEDDGYYRCPKEGENRYFSLTVLGCRLEGRGDLQLITAYTGGSALLPCCCTNVLNNPQLYTWWKYTTNQSQWVKISPESEQYSERFQIFTNHSSGNLSLLISKLTKEDGGDYSCSFKQREYIYFRLSVKESHPFALFTLMTGIFLVFIVVMVYCITKKKGDSVLLPCFCTDLHTKPQIFTCKKYTDPNDWEQISPEKEEYKDRFQLVNNNSPGNLSLLISHLTLEDGRVYRCNTENEYRDIRLTVEGCTLNHERVDVICYMGQSVLLPCSCTELQAKPQTFNWEFCGDGQVEGREATEKPGGKQQETDSGNTVIIIISSVIVVVLLLVVVGGVMYWKHRGQRRGQIIDGQTGKQNDSAVLYAVCNSSTEHNIVEEKVAQLWDSAAGAAWSLSDAGAVSLPPGSAKNVPSSLVSATGSSPSPVAAGTVSTAFVLAPIFTRGFAPILASAMSYVPFWASAGSMVLSCAFGMGILWFLRFAWVLRRS</sequence>
<evidence type="ECO:0000256" key="2">
    <source>
        <dbReference type="ARBA" id="ARBA00022475"/>
    </source>
</evidence>
<evidence type="ECO:0000256" key="9">
    <source>
        <dbReference type="ARBA" id="ARBA00023180"/>
    </source>
</evidence>
<accession>A0AAD5AHV1</accession>
<dbReference type="Pfam" id="PF07686">
    <property type="entry name" value="V-set"/>
    <property type="match status" value="4"/>
</dbReference>
<keyword evidence="14" id="KW-1185">Reference proteome</keyword>
<keyword evidence="10" id="KW-0393">Immunoglobulin domain</keyword>
<feature type="domain" description="Ig-like" evidence="12">
    <location>
        <begin position="36"/>
        <end position="122"/>
    </location>
</feature>
<evidence type="ECO:0000256" key="4">
    <source>
        <dbReference type="ARBA" id="ARBA00022729"/>
    </source>
</evidence>
<evidence type="ECO:0000313" key="14">
    <source>
        <dbReference type="Proteomes" id="UP001205998"/>
    </source>
</evidence>
<dbReference type="AlphaFoldDB" id="A0AAD5AHV1"/>
<evidence type="ECO:0000256" key="10">
    <source>
        <dbReference type="ARBA" id="ARBA00023319"/>
    </source>
</evidence>
<feature type="transmembrane region" description="Helical" evidence="11">
    <location>
        <begin position="656"/>
        <end position="677"/>
    </location>
</feature>
<dbReference type="Gene3D" id="2.60.40.10">
    <property type="entry name" value="Immunoglobulins"/>
    <property type="match status" value="4"/>
</dbReference>
<dbReference type="GO" id="GO:0042130">
    <property type="term" value="P:negative regulation of T cell proliferation"/>
    <property type="evidence" value="ECO:0007669"/>
    <property type="project" value="TreeGrafter"/>
</dbReference>
<evidence type="ECO:0000256" key="5">
    <source>
        <dbReference type="ARBA" id="ARBA00022989"/>
    </source>
</evidence>
<dbReference type="SUPFAM" id="SSF48726">
    <property type="entry name" value="Immunoglobulin"/>
    <property type="match status" value="4"/>
</dbReference>
<dbReference type="InterPro" id="IPR051713">
    <property type="entry name" value="T-cell_Activation_Regulation"/>
</dbReference>
<dbReference type="GO" id="GO:0006955">
    <property type="term" value="P:immune response"/>
    <property type="evidence" value="ECO:0007669"/>
    <property type="project" value="TreeGrafter"/>
</dbReference>
<dbReference type="InterPro" id="IPR003599">
    <property type="entry name" value="Ig_sub"/>
</dbReference>
<evidence type="ECO:0000256" key="3">
    <source>
        <dbReference type="ARBA" id="ARBA00022692"/>
    </source>
</evidence>
<dbReference type="InterPro" id="IPR013106">
    <property type="entry name" value="Ig_V-set"/>
</dbReference>
<dbReference type="InterPro" id="IPR036179">
    <property type="entry name" value="Ig-like_dom_sf"/>
</dbReference>
<keyword evidence="6 11" id="KW-0472">Membrane</keyword>
<keyword evidence="7" id="KW-1015">Disulfide bond</keyword>
<dbReference type="SMART" id="SM00408">
    <property type="entry name" value="IGc2"/>
    <property type="match status" value="3"/>
</dbReference>
<feature type="transmembrane region" description="Helical" evidence="11">
    <location>
        <begin position="515"/>
        <end position="538"/>
    </location>
</feature>
<evidence type="ECO:0000256" key="8">
    <source>
        <dbReference type="ARBA" id="ARBA00023170"/>
    </source>
</evidence>
<dbReference type="PANTHER" id="PTHR25466">
    <property type="entry name" value="T-LYMPHOCYTE ACTIVATION ANTIGEN"/>
    <property type="match status" value="1"/>
</dbReference>
<comment type="caution">
    <text evidence="13">The sequence shown here is derived from an EMBL/GenBank/DDBJ whole genome shotgun (WGS) entry which is preliminary data.</text>
</comment>
<feature type="domain" description="Ig-like" evidence="12">
    <location>
        <begin position="243"/>
        <end position="316"/>
    </location>
</feature>
<dbReference type="GO" id="GO:0031295">
    <property type="term" value="P:T cell costimulation"/>
    <property type="evidence" value="ECO:0007669"/>
    <property type="project" value="TreeGrafter"/>
</dbReference>
<evidence type="ECO:0000256" key="1">
    <source>
        <dbReference type="ARBA" id="ARBA00004251"/>
    </source>
</evidence>
<evidence type="ECO:0000256" key="7">
    <source>
        <dbReference type="ARBA" id="ARBA00023157"/>
    </source>
</evidence>
<keyword evidence="4" id="KW-0732">Signal</keyword>
<feature type="domain" description="Ig-like" evidence="12">
    <location>
        <begin position="132"/>
        <end position="223"/>
    </location>
</feature>
<name>A0AAD5AHV1_SILAS</name>
<dbReference type="InterPro" id="IPR007110">
    <property type="entry name" value="Ig-like_dom"/>
</dbReference>
<dbReference type="InterPro" id="IPR013783">
    <property type="entry name" value="Ig-like_fold"/>
</dbReference>